<keyword evidence="3" id="KW-1185">Reference proteome</keyword>
<dbReference type="GO" id="GO:0005634">
    <property type="term" value="C:nucleus"/>
    <property type="evidence" value="ECO:0007669"/>
    <property type="project" value="TreeGrafter"/>
</dbReference>
<dbReference type="InterPro" id="IPR019416">
    <property type="entry name" value="NCBP3"/>
</dbReference>
<evidence type="ECO:0000313" key="2">
    <source>
        <dbReference type="EMBL" id="EMG46494.1"/>
    </source>
</evidence>
<reference evidence="2 3" key="1">
    <citation type="submission" date="2013-02" db="EMBL/GenBank/DDBJ databases">
        <title>Genome sequence of Candida maltosa Xu316, a potential industrial strain for xylitol and ethanol production.</title>
        <authorList>
            <person name="Yu J."/>
            <person name="Wang Q."/>
            <person name="Geng X."/>
            <person name="Bao W."/>
            <person name="He P."/>
            <person name="Cai J."/>
        </authorList>
    </citation>
    <scope>NUCLEOTIDE SEQUENCE [LARGE SCALE GENOMIC DNA]</scope>
    <source>
        <strain evidence="3">Xu316</strain>
    </source>
</reference>
<name>M3JVT6_CANMX</name>
<dbReference type="Pfam" id="PF10309">
    <property type="entry name" value="NCBP3"/>
    <property type="match status" value="1"/>
</dbReference>
<sequence>MAEPAPYGGFLVKTLQDEETNAKKIEENSIDIEINGTTETIRPESLTIKGVDNLSTNDIKNYIDYYVNYTINKNPESGEITYQMIPFEESLEFKIEWINDTSVNVVFKTIEETIRALSKLRADEINVVDKGSREFLDESVKESPAVSYNPIIAFKKHQSLAHRFHIDEEKKNEGDGENNGNDDDGGMMEEDETSMELVIRQSFKSDRKVKNAREYSRYYLIHGEPERKSHYPRKRTYRERDSYKPKSAVNDDDEEDLFADRLTGDNNTRNSTNNDRRSGRRRDTRQDDDEEDLFADKLKQSRNRSRSPMRD</sequence>
<accession>M3JVT6</accession>
<feature type="compositionally biased region" description="Low complexity" evidence="1">
    <location>
        <begin position="264"/>
        <end position="273"/>
    </location>
</feature>
<comment type="caution">
    <text evidence="2">The sequence shown here is derived from an EMBL/GenBank/DDBJ whole genome shotgun (WGS) entry which is preliminary data.</text>
</comment>
<dbReference type="EMBL" id="AOGT01001986">
    <property type="protein sequence ID" value="EMG46494.1"/>
    <property type="molecule type" value="Genomic_DNA"/>
</dbReference>
<dbReference type="eggNOG" id="ENOG502S34X">
    <property type="taxonomic scope" value="Eukaryota"/>
</dbReference>
<dbReference type="HOGENOM" id="CLU_836769_0_0_1"/>
<dbReference type="GO" id="GO:0003729">
    <property type="term" value="F:mRNA binding"/>
    <property type="evidence" value="ECO:0007669"/>
    <property type="project" value="InterPro"/>
</dbReference>
<dbReference type="PANTHER" id="PTHR16291">
    <property type="entry name" value="NUCLEAR CAP-BINDING PROTEIN SUBUNIT 3"/>
    <property type="match status" value="1"/>
</dbReference>
<dbReference type="PANTHER" id="PTHR16291:SF0">
    <property type="entry name" value="NUCLEAR CAP-BINDING PROTEIN SUBUNIT 3"/>
    <property type="match status" value="1"/>
</dbReference>
<evidence type="ECO:0000256" key="1">
    <source>
        <dbReference type="SAM" id="MobiDB-lite"/>
    </source>
</evidence>
<proteinExistence type="predicted"/>
<dbReference type="STRING" id="1245528.M3JVT6"/>
<gene>
    <name evidence="2" type="ORF">G210_3262</name>
</gene>
<feature type="region of interest" description="Disordered" evidence="1">
    <location>
        <begin position="167"/>
        <end position="188"/>
    </location>
</feature>
<dbReference type="OrthoDB" id="422106at2759"/>
<feature type="compositionally biased region" description="Basic residues" evidence="1">
    <location>
        <begin position="300"/>
        <end position="311"/>
    </location>
</feature>
<dbReference type="AlphaFoldDB" id="M3JVT6"/>
<dbReference type="Proteomes" id="UP000011777">
    <property type="component" value="Unassembled WGS sequence"/>
</dbReference>
<evidence type="ECO:0000313" key="3">
    <source>
        <dbReference type="Proteomes" id="UP000011777"/>
    </source>
</evidence>
<protein>
    <submittedName>
        <fullName evidence="2">Uncharacterized protein</fullName>
    </submittedName>
</protein>
<feature type="region of interest" description="Disordered" evidence="1">
    <location>
        <begin position="230"/>
        <end position="311"/>
    </location>
</feature>
<dbReference type="OMA" id="RYYLIHG"/>
<dbReference type="GO" id="GO:0000340">
    <property type="term" value="F:RNA 7-methylguanosine cap binding"/>
    <property type="evidence" value="ECO:0007669"/>
    <property type="project" value="InterPro"/>
</dbReference>
<organism evidence="2 3">
    <name type="scientific">Candida maltosa (strain Xu316)</name>
    <name type="common">Yeast</name>
    <dbReference type="NCBI Taxonomy" id="1245528"/>
    <lineage>
        <taxon>Eukaryota</taxon>
        <taxon>Fungi</taxon>
        <taxon>Dikarya</taxon>
        <taxon>Ascomycota</taxon>
        <taxon>Saccharomycotina</taxon>
        <taxon>Pichiomycetes</taxon>
        <taxon>Debaryomycetaceae</taxon>
        <taxon>Candida/Lodderomyces clade</taxon>
        <taxon>Candida</taxon>
    </lineage>
</organism>